<comment type="subcellular location">
    <subcellularLocation>
        <location evidence="7">Cytoplasm</location>
    </subcellularLocation>
</comment>
<dbReference type="GO" id="GO:0004222">
    <property type="term" value="F:metalloendopeptidase activity"/>
    <property type="evidence" value="ECO:0007669"/>
    <property type="project" value="InterPro"/>
</dbReference>
<evidence type="ECO:0000256" key="4">
    <source>
        <dbReference type="ARBA" id="ARBA00022759"/>
    </source>
</evidence>
<feature type="binding site" evidence="7">
    <location>
        <position position="122"/>
    </location>
    <ligand>
        <name>Zn(2+)</name>
        <dbReference type="ChEBI" id="CHEBI:29105"/>
        <note>catalytic</note>
    </ligand>
</feature>
<dbReference type="InterPro" id="IPR023091">
    <property type="entry name" value="MetalPrtase_cat_dom_sf_prd"/>
</dbReference>
<keyword evidence="9" id="KW-1185">Reference proteome</keyword>
<comment type="cofactor">
    <cofactor evidence="7">
        <name>Zn(2+)</name>
        <dbReference type="ChEBI" id="CHEBI:29105"/>
    </cofactor>
    <text evidence="7">Binds 1 zinc ion.</text>
</comment>
<evidence type="ECO:0000256" key="2">
    <source>
        <dbReference type="ARBA" id="ARBA00022722"/>
    </source>
</evidence>
<evidence type="ECO:0000256" key="5">
    <source>
        <dbReference type="ARBA" id="ARBA00022801"/>
    </source>
</evidence>
<dbReference type="Proteomes" id="UP000308054">
    <property type="component" value="Unassembled WGS sequence"/>
</dbReference>
<dbReference type="Gene3D" id="3.40.390.30">
    <property type="entry name" value="Metalloproteases ('zincins'), catalytic domain"/>
    <property type="match status" value="1"/>
</dbReference>
<keyword evidence="7" id="KW-0690">Ribosome biogenesis</keyword>
<organism evidence="8 9">
    <name type="scientific">Marinicauda algicola</name>
    <dbReference type="NCBI Taxonomy" id="2029849"/>
    <lineage>
        <taxon>Bacteria</taxon>
        <taxon>Pseudomonadati</taxon>
        <taxon>Pseudomonadota</taxon>
        <taxon>Alphaproteobacteria</taxon>
        <taxon>Maricaulales</taxon>
        <taxon>Maricaulaceae</taxon>
        <taxon>Marinicauda</taxon>
    </lineage>
</organism>
<dbReference type="GO" id="GO:0008270">
    <property type="term" value="F:zinc ion binding"/>
    <property type="evidence" value="ECO:0007669"/>
    <property type="project" value="UniProtKB-UniRule"/>
</dbReference>
<dbReference type="EC" id="3.1.-.-" evidence="7"/>
<dbReference type="GO" id="GO:0004521">
    <property type="term" value="F:RNA endonuclease activity"/>
    <property type="evidence" value="ECO:0007669"/>
    <property type="project" value="UniProtKB-UniRule"/>
</dbReference>
<dbReference type="EMBL" id="SRXW01000002">
    <property type="protein sequence ID" value="TGY89057.1"/>
    <property type="molecule type" value="Genomic_DNA"/>
</dbReference>
<dbReference type="InterPro" id="IPR002036">
    <property type="entry name" value="YbeY"/>
</dbReference>
<comment type="similarity">
    <text evidence="1 7">Belongs to the endoribonuclease YbeY family.</text>
</comment>
<keyword evidence="6 7" id="KW-0862">Zinc</keyword>
<feature type="binding site" evidence="7">
    <location>
        <position position="112"/>
    </location>
    <ligand>
        <name>Zn(2+)</name>
        <dbReference type="ChEBI" id="CHEBI:29105"/>
        <note>catalytic</note>
    </ligand>
</feature>
<protein>
    <recommendedName>
        <fullName evidence="7">Endoribonuclease YbeY</fullName>
        <ecNumber evidence="7">3.1.-.-</ecNumber>
    </recommendedName>
</protein>
<sequence length="154" mass="16631">MSDPVEFVTDHEPWNAVDGLEATCRAAIVKAIARMESVREGTAVILFTCDGTVRALNAQYRSKDRPTNVLAFPAPESEGYPGDIALAYETCLEEAEAAGIALLDRAAHLALHGFLHLNGYTHEDEDDAAAMEALETEALSEIGIADPYLSPVRE</sequence>
<keyword evidence="2 7" id="KW-0540">Nuclease</keyword>
<dbReference type="AlphaFoldDB" id="A0A4S2H0J7"/>
<dbReference type="GO" id="GO:0006364">
    <property type="term" value="P:rRNA processing"/>
    <property type="evidence" value="ECO:0007669"/>
    <property type="project" value="UniProtKB-UniRule"/>
</dbReference>
<evidence type="ECO:0000313" key="9">
    <source>
        <dbReference type="Proteomes" id="UP000308054"/>
    </source>
</evidence>
<proteinExistence type="inferred from homology"/>
<dbReference type="GO" id="GO:0005737">
    <property type="term" value="C:cytoplasm"/>
    <property type="evidence" value="ECO:0007669"/>
    <property type="project" value="UniProtKB-SubCell"/>
</dbReference>
<dbReference type="HAMAP" id="MF_00009">
    <property type="entry name" value="Endoribonucl_YbeY"/>
    <property type="match status" value="1"/>
</dbReference>
<comment type="function">
    <text evidence="7">Single strand-specific metallo-endoribonuclease involved in late-stage 70S ribosome quality control and in maturation of the 3' terminus of the 16S rRNA.</text>
</comment>
<dbReference type="PANTHER" id="PTHR46986:SF1">
    <property type="entry name" value="ENDORIBONUCLEASE YBEY, CHLOROPLASTIC"/>
    <property type="match status" value="1"/>
</dbReference>
<evidence type="ECO:0000256" key="3">
    <source>
        <dbReference type="ARBA" id="ARBA00022723"/>
    </source>
</evidence>
<evidence type="ECO:0000256" key="6">
    <source>
        <dbReference type="ARBA" id="ARBA00022833"/>
    </source>
</evidence>
<dbReference type="PANTHER" id="PTHR46986">
    <property type="entry name" value="ENDORIBONUCLEASE YBEY, CHLOROPLASTIC"/>
    <property type="match status" value="1"/>
</dbReference>
<keyword evidence="4 7" id="KW-0255">Endonuclease</keyword>
<keyword evidence="7" id="KW-0698">rRNA processing</keyword>
<dbReference type="InterPro" id="IPR020549">
    <property type="entry name" value="YbeY_CS"/>
</dbReference>
<dbReference type="OrthoDB" id="9807740at2"/>
<comment type="caution">
    <text evidence="8">The sequence shown here is derived from an EMBL/GenBank/DDBJ whole genome shotgun (WGS) entry which is preliminary data.</text>
</comment>
<evidence type="ECO:0000256" key="1">
    <source>
        <dbReference type="ARBA" id="ARBA00010875"/>
    </source>
</evidence>
<keyword evidence="5 7" id="KW-0378">Hydrolase</keyword>
<accession>A0A4S2H0J7</accession>
<dbReference type="NCBIfam" id="TIGR00043">
    <property type="entry name" value="rRNA maturation RNase YbeY"/>
    <property type="match status" value="1"/>
</dbReference>
<keyword evidence="7" id="KW-0963">Cytoplasm</keyword>
<evidence type="ECO:0000313" key="8">
    <source>
        <dbReference type="EMBL" id="TGY89057.1"/>
    </source>
</evidence>
<dbReference type="SUPFAM" id="SSF55486">
    <property type="entry name" value="Metalloproteases ('zincins'), catalytic domain"/>
    <property type="match status" value="1"/>
</dbReference>
<keyword evidence="3 7" id="KW-0479">Metal-binding</keyword>
<dbReference type="PROSITE" id="PS01306">
    <property type="entry name" value="UPF0054"/>
    <property type="match status" value="1"/>
</dbReference>
<name>A0A4S2H0J7_9PROT</name>
<gene>
    <name evidence="7 8" type="primary">ybeY</name>
    <name evidence="8" type="ORF">E5163_07980</name>
</gene>
<feature type="binding site" evidence="7">
    <location>
        <position position="116"/>
    </location>
    <ligand>
        <name>Zn(2+)</name>
        <dbReference type="ChEBI" id="CHEBI:29105"/>
        <note>catalytic</note>
    </ligand>
</feature>
<dbReference type="Pfam" id="PF02130">
    <property type="entry name" value="YbeY"/>
    <property type="match status" value="1"/>
</dbReference>
<dbReference type="RefSeq" id="WP_135995596.1">
    <property type="nucleotide sequence ID" value="NZ_CP071057.1"/>
</dbReference>
<reference evidence="8 9" key="1">
    <citation type="journal article" date="2017" name="Int. J. Syst. Evol. Microbiol.">
        <title>Marinicauda algicola sp. nov., isolated from a marine red alga Rhodosorus marinus.</title>
        <authorList>
            <person name="Jeong S.E."/>
            <person name="Jeon S.H."/>
            <person name="Chun B.H."/>
            <person name="Kim D.W."/>
            <person name="Jeon C.O."/>
        </authorList>
    </citation>
    <scope>NUCLEOTIDE SEQUENCE [LARGE SCALE GENOMIC DNA]</scope>
    <source>
        <strain evidence="8 9">JCM 31718</strain>
    </source>
</reference>
<evidence type="ECO:0000256" key="7">
    <source>
        <dbReference type="HAMAP-Rule" id="MF_00009"/>
    </source>
</evidence>